<evidence type="ECO:0000313" key="6">
    <source>
        <dbReference type="EMBL" id="TRY97793.1"/>
    </source>
</evidence>
<organism evidence="6 7">
    <name type="scientific">Danionella cerebrum</name>
    <dbReference type="NCBI Taxonomy" id="2873325"/>
    <lineage>
        <taxon>Eukaryota</taxon>
        <taxon>Metazoa</taxon>
        <taxon>Chordata</taxon>
        <taxon>Craniata</taxon>
        <taxon>Vertebrata</taxon>
        <taxon>Euteleostomi</taxon>
        <taxon>Actinopterygii</taxon>
        <taxon>Neopterygii</taxon>
        <taxon>Teleostei</taxon>
        <taxon>Ostariophysi</taxon>
        <taxon>Cypriniformes</taxon>
        <taxon>Danionidae</taxon>
        <taxon>Danioninae</taxon>
        <taxon>Danionella</taxon>
    </lineage>
</organism>
<feature type="compositionally biased region" description="Acidic residues" evidence="4">
    <location>
        <begin position="979"/>
        <end position="988"/>
    </location>
</feature>
<feature type="compositionally biased region" description="Basic and acidic residues" evidence="4">
    <location>
        <begin position="906"/>
        <end position="948"/>
    </location>
</feature>
<accession>A0A553R6J7</accession>
<feature type="compositionally biased region" description="Polar residues" evidence="4">
    <location>
        <begin position="312"/>
        <end position="331"/>
    </location>
</feature>
<feature type="compositionally biased region" description="Acidic residues" evidence="4">
    <location>
        <begin position="1000"/>
        <end position="1013"/>
    </location>
</feature>
<dbReference type="STRING" id="623744.A0A553R6J7"/>
<dbReference type="OrthoDB" id="6129702at2759"/>
<feature type="compositionally biased region" description="Basic and acidic residues" evidence="4">
    <location>
        <begin position="963"/>
        <end position="973"/>
    </location>
</feature>
<feature type="compositionally biased region" description="Basic and acidic residues" evidence="4">
    <location>
        <begin position="794"/>
        <end position="812"/>
    </location>
</feature>
<keyword evidence="1" id="KW-0479">Metal-binding</keyword>
<feature type="region of interest" description="Disordered" evidence="4">
    <location>
        <begin position="567"/>
        <end position="590"/>
    </location>
</feature>
<comment type="caution">
    <text evidence="6">The sequence shown here is derived from an EMBL/GenBank/DDBJ whole genome shotgun (WGS) entry which is preliminary data.</text>
</comment>
<feature type="compositionally biased region" description="Basic and acidic residues" evidence="4">
    <location>
        <begin position="862"/>
        <end position="880"/>
    </location>
</feature>
<sequence>MPRFSGAFSHMRHFLQSQFTFPPCPAHFGHMVQTHTQQKECQISERYLQGQVTHTFRERLEIIHKPNSRGSKTRKKQPSLKCLRRSGAESEVSLCRCFGMSEMDAAPFSRNQWASQSLRITAKELSLVGNRGKSHAISERFSKYQKAAEEASADKKKPIGEGFPLRSGNLSVLKKRWEQTPQEKPSAPLSLARGNLRGPSASSRSQQPPPEPSNGHPQPVDASSNYRKLPPISNKTSSSQQLEGSSTKDPAPANKTNSRQEQPATSTKTYTSQPTADSSNKPKSFQQPPDLSEKPIIRQPQPKSQKELPLSITKTNVLHSLTDSSTKPNTRPQEDSTNKPESVQQQPNSQKEQPAFSTQTKSVQPKTDPPTTSKSLDSSTKPSSLQQLEESTHNIKNLQPTALSSKPHKPEDLSIPVTQQLTPDSPKPLSSNKPMPHSSFRQGTAACERLGQDMEPKQMPQKEEREENKAATNPLSPLEKPAMPLSSLKMMFEKDKSKAETEANSEDVAAHTAKGSSSLKRSGSIKDRLAKYQLAVRRQNSINASLEPEESISCSDRKDFSSAEGQILSSDPQINGDSIPGSQASQNKENPKITKKYHVPVQEQCVSCQKTVYPLEKLVANQQIYHKTYHVAPNHCPIDFLGTFASLHGNIYCKPHFSQLFRSKGNYDEGFGHRPHKEMWTLRTSEEERENSTSQSPVSANPGDPFKREGSQASKTDLIKAQESRNLVMSSTEKSQNASVEGRKLSVAWPPPADIDAGSKVPSPATDATKSPTKLFRGKWPPDDEVLPSQQSTERTELKSLRRSTSLRERSRPFSVAPSLKPSNSSPKAPQVRRGSLEELQSRPKPKTEVKDKIQQIPVSIPKHDQKNEENHTMEKEAELHLPIMSQDQQAKHESKLQDVNTETLLKIKETEAQLPQNKKEAELQPNKQDVELKEPNKELLQQEEKVKTTSFPKSSKTTPHAPQEEKAHRTSRDVGFWDGEEPEEPLTVEEMIKRNRYYEEDEDDDEEEVAIV</sequence>
<feature type="compositionally biased region" description="Polar residues" evidence="4">
    <location>
        <begin position="724"/>
        <end position="739"/>
    </location>
</feature>
<evidence type="ECO:0000256" key="3">
    <source>
        <dbReference type="ARBA" id="ARBA00023038"/>
    </source>
</evidence>
<dbReference type="InterPro" id="IPR001781">
    <property type="entry name" value="Znf_LIM"/>
</dbReference>
<protein>
    <recommendedName>
        <fullName evidence="5">LIM zinc-binding domain-containing protein</fullName>
    </recommendedName>
</protein>
<feature type="region of interest" description="Disordered" evidence="4">
    <location>
        <begin position="177"/>
        <end position="523"/>
    </location>
</feature>
<feature type="compositionally biased region" description="Polar residues" evidence="4">
    <location>
        <begin position="567"/>
        <end position="588"/>
    </location>
</feature>
<proteinExistence type="predicted"/>
<feature type="compositionally biased region" description="Basic and acidic residues" evidence="4">
    <location>
        <begin position="491"/>
        <end position="501"/>
    </location>
</feature>
<dbReference type="SUPFAM" id="SSF57716">
    <property type="entry name" value="Glucocorticoid receptor-like (DNA-binding domain)"/>
    <property type="match status" value="2"/>
</dbReference>
<dbReference type="AlphaFoldDB" id="A0A553R6J7"/>
<feature type="region of interest" description="Disordered" evidence="4">
    <location>
        <begin position="682"/>
        <end position="1013"/>
    </location>
</feature>
<feature type="compositionally biased region" description="Polar residues" evidence="4">
    <location>
        <begin position="416"/>
        <end position="433"/>
    </location>
</feature>
<feature type="compositionally biased region" description="Basic and acidic residues" evidence="4">
    <location>
        <begin position="835"/>
        <end position="854"/>
    </location>
</feature>
<reference evidence="6 7" key="1">
    <citation type="journal article" date="2019" name="Sci. Data">
        <title>Hybrid genome assembly and annotation of Danionella translucida.</title>
        <authorList>
            <person name="Kadobianskyi M."/>
            <person name="Schulze L."/>
            <person name="Schuelke M."/>
            <person name="Judkewitz B."/>
        </authorList>
    </citation>
    <scope>NUCLEOTIDE SEQUENCE [LARGE SCALE GENOMIC DNA]</scope>
    <source>
        <strain evidence="6 7">Bolton</strain>
    </source>
</reference>
<feature type="compositionally biased region" description="Basic and acidic residues" evidence="4">
    <location>
        <begin position="450"/>
        <end position="469"/>
    </location>
</feature>
<keyword evidence="7" id="KW-1185">Reference proteome</keyword>
<gene>
    <name evidence="6" type="ORF">DNTS_008287</name>
</gene>
<dbReference type="PANTHER" id="PTHR24206">
    <property type="entry name" value="OS06G0237300 PROTEIN"/>
    <property type="match status" value="1"/>
</dbReference>
<feature type="compositionally biased region" description="Polar residues" evidence="4">
    <location>
        <begin position="233"/>
        <end position="289"/>
    </location>
</feature>
<name>A0A553R6J7_9TELE</name>
<feature type="compositionally biased region" description="Polar residues" evidence="4">
    <location>
        <begin position="339"/>
        <end position="365"/>
    </location>
</feature>
<feature type="domain" description="LIM zinc-binding" evidence="5">
    <location>
        <begin position="604"/>
        <end position="656"/>
    </location>
</feature>
<keyword evidence="3" id="KW-0440">LIM domain</keyword>
<feature type="compositionally biased region" description="Low complexity" evidence="4">
    <location>
        <begin position="949"/>
        <end position="959"/>
    </location>
</feature>
<dbReference type="SMART" id="SM00132">
    <property type="entry name" value="LIM"/>
    <property type="match status" value="1"/>
</dbReference>
<evidence type="ECO:0000256" key="1">
    <source>
        <dbReference type="ARBA" id="ARBA00022723"/>
    </source>
</evidence>
<keyword evidence="2" id="KW-0862">Zinc</keyword>
<dbReference type="Gene3D" id="2.10.110.10">
    <property type="entry name" value="Cysteine Rich Protein"/>
    <property type="match status" value="1"/>
</dbReference>
<evidence type="ECO:0000313" key="7">
    <source>
        <dbReference type="Proteomes" id="UP000316079"/>
    </source>
</evidence>
<feature type="compositionally biased region" description="Polar residues" evidence="4">
    <location>
        <begin position="386"/>
        <end position="404"/>
    </location>
</feature>
<evidence type="ECO:0000256" key="2">
    <source>
        <dbReference type="ARBA" id="ARBA00022833"/>
    </source>
</evidence>
<evidence type="ECO:0000259" key="5">
    <source>
        <dbReference type="SMART" id="SM00132"/>
    </source>
</evidence>
<dbReference type="GO" id="GO:0046872">
    <property type="term" value="F:metal ion binding"/>
    <property type="evidence" value="ECO:0007669"/>
    <property type="project" value="UniProtKB-KW"/>
</dbReference>
<feature type="compositionally biased region" description="Low complexity" evidence="4">
    <location>
        <begin position="369"/>
        <end position="385"/>
    </location>
</feature>
<dbReference type="Proteomes" id="UP000316079">
    <property type="component" value="Unassembled WGS sequence"/>
</dbReference>
<dbReference type="EMBL" id="SRMA01025209">
    <property type="protein sequence ID" value="TRY97793.1"/>
    <property type="molecule type" value="Genomic_DNA"/>
</dbReference>
<evidence type="ECO:0000256" key="4">
    <source>
        <dbReference type="SAM" id="MobiDB-lite"/>
    </source>
</evidence>